<comment type="caution">
    <text evidence="2">The sequence shown here is derived from an EMBL/GenBank/DDBJ whole genome shotgun (WGS) entry which is preliminary data.</text>
</comment>
<feature type="compositionally biased region" description="Basic and acidic residues" evidence="1">
    <location>
        <begin position="308"/>
        <end position="336"/>
    </location>
</feature>
<evidence type="ECO:0000313" key="3">
    <source>
        <dbReference type="Proteomes" id="UP000676310"/>
    </source>
</evidence>
<reference evidence="2" key="1">
    <citation type="submission" date="2021-05" db="EMBL/GenBank/DDBJ databases">
        <authorList>
            <person name="Stam R."/>
        </authorList>
    </citation>
    <scope>NUCLEOTIDE SEQUENCE</scope>
    <source>
        <strain evidence="2">CS162</strain>
    </source>
</reference>
<feature type="compositionally biased region" description="Low complexity" evidence="1">
    <location>
        <begin position="448"/>
        <end position="459"/>
    </location>
</feature>
<dbReference type="Proteomes" id="UP000676310">
    <property type="component" value="Unassembled WGS sequence"/>
</dbReference>
<dbReference type="GeneID" id="67012113"/>
<evidence type="ECO:0000256" key="1">
    <source>
        <dbReference type="SAM" id="MobiDB-lite"/>
    </source>
</evidence>
<sequence>MEIEAPTFISLNKSQKRALILRDQLRFVDPQHLNEFLEGIGNDEPPTYTKVNGVIKPELVLVTLKEEATRFDLGNVILPEEKNSIYRVYLVVENGQIQMQAEDPLAQDEDVLDSQPIHGFIARTMVPMFKEKFQVIFARMNKINEARRAAYNMPNQAPFLFHEGETLARLDPAKAEEDRTVTHARKSRKRGLHKDVIQHVSNKRKRTGLDTIPEDAKRKTFDTIPSHVKVDLFDSLVKAAFPNFDNLMIAAWNVVTIYTACGSDFPELHRAIVDLKGVLQDFDESFGQRVDRATPKYRHDFGGPSRDGANRDSNQDRNGTHDQDRGQDDRFDDAGHHGSLFGTPVPTLEQNGANNADQFDDTSTNEPAQLQDSIDKHTDDTRKSKMPLSRLLKPFQSHEDPNGDDDDGDHTPAVDPHLAHTLEEHSTVHQPRSRHTAEIHIGGSVPTSANSSHSQQHAQPPCENVKKIREQEVDDADTEDRALITLQTTPQLHDHPTPTSTSTSTPKPRNKRQRYSSEYSVAQLEKKYKERKAHILGTFENNMNKVPEKHREALQSMEALIDERKKDEAEKKADKNNGAPKESGRPGTSNSGMFGNYSGNPSSNYLGNSVLGAKKPTGVAPVAPMFPNGSRKDPRNGVAVGRRGSTPPYGRRH</sequence>
<feature type="region of interest" description="Disordered" evidence="1">
    <location>
        <begin position="565"/>
        <end position="653"/>
    </location>
</feature>
<dbReference type="EMBL" id="CAJRGZ010000032">
    <property type="protein sequence ID" value="CAG5187830.1"/>
    <property type="molecule type" value="Genomic_DNA"/>
</dbReference>
<feature type="compositionally biased region" description="Basic and acidic residues" evidence="1">
    <location>
        <begin position="290"/>
        <end position="301"/>
    </location>
</feature>
<keyword evidence="3" id="KW-1185">Reference proteome</keyword>
<feature type="region of interest" description="Disordered" evidence="1">
    <location>
        <begin position="442"/>
        <end position="464"/>
    </location>
</feature>
<dbReference type="OrthoDB" id="3795533at2759"/>
<proteinExistence type="predicted"/>
<feature type="compositionally biased region" description="Polar residues" evidence="1">
    <location>
        <begin position="348"/>
        <end position="372"/>
    </location>
</feature>
<organism evidence="2 3">
    <name type="scientific">Alternaria atra</name>
    <dbReference type="NCBI Taxonomy" id="119953"/>
    <lineage>
        <taxon>Eukaryota</taxon>
        <taxon>Fungi</taxon>
        <taxon>Dikarya</taxon>
        <taxon>Ascomycota</taxon>
        <taxon>Pezizomycotina</taxon>
        <taxon>Dothideomycetes</taxon>
        <taxon>Pleosporomycetidae</taxon>
        <taxon>Pleosporales</taxon>
        <taxon>Pleosporineae</taxon>
        <taxon>Pleosporaceae</taxon>
        <taxon>Alternaria</taxon>
        <taxon>Alternaria sect. Ulocladioides</taxon>
    </lineage>
</organism>
<evidence type="ECO:0000313" key="2">
    <source>
        <dbReference type="EMBL" id="CAG5187830.1"/>
    </source>
</evidence>
<dbReference type="RefSeq" id="XP_043175377.1">
    <property type="nucleotide sequence ID" value="XM_043319442.1"/>
</dbReference>
<feature type="compositionally biased region" description="Low complexity" evidence="1">
    <location>
        <begin position="497"/>
        <end position="506"/>
    </location>
</feature>
<name>A0A8J2NBU7_9PLEO</name>
<gene>
    <name evidence="2" type="ORF">ALTATR162_LOCUS11800</name>
</gene>
<accession>A0A8J2NBU7</accession>
<feature type="compositionally biased region" description="Basic and acidic residues" evidence="1">
    <location>
        <begin position="565"/>
        <end position="575"/>
    </location>
</feature>
<feature type="compositionally biased region" description="Polar residues" evidence="1">
    <location>
        <begin position="586"/>
        <end position="607"/>
    </location>
</feature>
<dbReference type="AlphaFoldDB" id="A0A8J2NBU7"/>
<feature type="region of interest" description="Disordered" evidence="1">
    <location>
        <begin position="290"/>
        <end position="415"/>
    </location>
</feature>
<feature type="compositionally biased region" description="Basic and acidic residues" evidence="1">
    <location>
        <begin position="373"/>
        <end position="383"/>
    </location>
</feature>
<feature type="region of interest" description="Disordered" evidence="1">
    <location>
        <begin position="486"/>
        <end position="518"/>
    </location>
</feature>
<protein>
    <submittedName>
        <fullName evidence="2">Uncharacterized protein</fullName>
    </submittedName>
</protein>